<dbReference type="GO" id="GO:0048254">
    <property type="term" value="P:snoRNA localization"/>
    <property type="evidence" value="ECO:0007669"/>
    <property type="project" value="TreeGrafter"/>
</dbReference>
<dbReference type="PANTHER" id="PTHR13483">
    <property type="entry name" value="BOX C_D SNORNA PROTEIN 1-RELATED"/>
    <property type="match status" value="1"/>
</dbReference>
<dbReference type="InterPro" id="IPR051639">
    <property type="entry name" value="BCD1"/>
</dbReference>
<dbReference type="Proteomes" id="UP000629468">
    <property type="component" value="Unassembled WGS sequence"/>
</dbReference>
<dbReference type="Pfam" id="PF25790">
    <property type="entry name" value="BCD1"/>
    <property type="match status" value="1"/>
</dbReference>
<evidence type="ECO:0000313" key="3">
    <source>
        <dbReference type="EMBL" id="KAF7776328.1"/>
    </source>
</evidence>
<dbReference type="EMBL" id="JABXXO010000006">
    <property type="protein sequence ID" value="KAF7776328.1"/>
    <property type="molecule type" value="Genomic_DNA"/>
</dbReference>
<sequence>MDDYTFLEDVGRKVGEWGKEIVKGGFDMNVDNGRMSMSQRGRGRGDRGRRGFVRGGRDRGGRGKGGKGKREILKVRLEEREIEVELLPHGMERRQLNQSFWNMKTQTASLTIQFKFHPPTEASGSQSFTLLTHRNSLLTPLLSLVQKHIQDYLNRKTVTKNSKTGDASSLPAWLPSLMIPPLEDPENFTIPMFTIAAPSDLLLLARSAALLSASAPAQGSGQVNAKPKAYYNLDPNQTLLESLRGTQFVEFPMIEVWQEFSGIIVDKKTGNVRCMREDVEPRMKRRKLNAEEGRKAITGLVGDYGSDHEGDEGLSGKEGLVGYAESESDEMEQDNTVDEEIEVEDSDEDNEVAVDPASLLELIQRAKREGNWEEELDNDSCSDNPGDDDT</sequence>
<reference evidence="3 4" key="1">
    <citation type="journal article" name="Sci. Rep.">
        <title>Telomere-to-telomere assembled and centromere annotated genomes of the two main subspecies of the button mushroom Agaricus bisporus reveal especially polymorphic chromosome ends.</title>
        <authorList>
            <person name="Sonnenberg A.S.M."/>
            <person name="Sedaghat-Telgerd N."/>
            <person name="Lavrijssen B."/>
            <person name="Ohm R.A."/>
            <person name="Hendrickx P.M."/>
            <person name="Scholtmeijer K."/>
            <person name="Baars J.J.P."/>
            <person name="van Peer A."/>
        </authorList>
    </citation>
    <scope>NUCLEOTIDE SEQUENCE [LARGE SCALE GENOMIC DNA]</scope>
    <source>
        <strain evidence="3 4">H119_p4</strain>
    </source>
</reference>
<feature type="region of interest" description="Disordered" evidence="1">
    <location>
        <begin position="368"/>
        <end position="390"/>
    </location>
</feature>
<name>A0A8H7KHM8_AGABI</name>
<feature type="region of interest" description="Disordered" evidence="1">
    <location>
        <begin position="325"/>
        <end position="355"/>
    </location>
</feature>
<organism evidence="3 4">
    <name type="scientific">Agaricus bisporus var. burnettii</name>
    <dbReference type="NCBI Taxonomy" id="192524"/>
    <lineage>
        <taxon>Eukaryota</taxon>
        <taxon>Fungi</taxon>
        <taxon>Dikarya</taxon>
        <taxon>Basidiomycota</taxon>
        <taxon>Agaricomycotina</taxon>
        <taxon>Agaricomycetes</taxon>
        <taxon>Agaricomycetidae</taxon>
        <taxon>Agaricales</taxon>
        <taxon>Agaricineae</taxon>
        <taxon>Agaricaceae</taxon>
        <taxon>Agaricus</taxon>
    </lineage>
</organism>
<dbReference type="GO" id="GO:0000492">
    <property type="term" value="P:box C/D snoRNP assembly"/>
    <property type="evidence" value="ECO:0007669"/>
    <property type="project" value="TreeGrafter"/>
</dbReference>
<feature type="region of interest" description="Disordered" evidence="1">
    <location>
        <begin position="32"/>
        <end position="69"/>
    </location>
</feature>
<evidence type="ECO:0000313" key="4">
    <source>
        <dbReference type="Proteomes" id="UP000629468"/>
    </source>
</evidence>
<dbReference type="GO" id="GO:0005634">
    <property type="term" value="C:nucleus"/>
    <property type="evidence" value="ECO:0007669"/>
    <property type="project" value="TreeGrafter"/>
</dbReference>
<dbReference type="AlphaFoldDB" id="A0A8H7KHM8"/>
<evidence type="ECO:0000259" key="2">
    <source>
        <dbReference type="Pfam" id="PF25790"/>
    </source>
</evidence>
<dbReference type="GO" id="GO:0000463">
    <property type="term" value="P:maturation of LSU-rRNA from tricistronic rRNA transcript (SSU-rRNA, 5.8S rRNA, LSU-rRNA)"/>
    <property type="evidence" value="ECO:0007669"/>
    <property type="project" value="TreeGrafter"/>
</dbReference>
<dbReference type="PANTHER" id="PTHR13483:SF11">
    <property type="entry name" value="ZINC FINGER HIT DOMAIN-CONTAINING PROTEIN 3"/>
    <property type="match status" value="1"/>
</dbReference>
<dbReference type="InterPro" id="IPR057721">
    <property type="entry name" value="BCD1_alpha/beta"/>
</dbReference>
<accession>A0A8H7KHM8</accession>
<evidence type="ECO:0000256" key="1">
    <source>
        <dbReference type="SAM" id="MobiDB-lite"/>
    </source>
</evidence>
<feature type="domain" description="BCD1 alpha/beta" evidence="2">
    <location>
        <begin position="71"/>
        <end position="260"/>
    </location>
</feature>
<feature type="compositionally biased region" description="Acidic residues" evidence="1">
    <location>
        <begin position="372"/>
        <end position="390"/>
    </location>
</feature>
<proteinExistence type="predicted"/>
<gene>
    <name evidence="3" type="ORF">Agabi119p4_4721</name>
</gene>
<feature type="compositionally biased region" description="Basic and acidic residues" evidence="1">
    <location>
        <begin position="43"/>
        <end position="61"/>
    </location>
</feature>
<dbReference type="GO" id="GO:0070761">
    <property type="term" value="C:pre-snoRNP complex"/>
    <property type="evidence" value="ECO:0007669"/>
    <property type="project" value="TreeGrafter"/>
</dbReference>
<protein>
    <recommendedName>
        <fullName evidence="2">BCD1 alpha/beta domain-containing protein</fullName>
    </recommendedName>
</protein>
<comment type="caution">
    <text evidence="3">The sequence shown here is derived from an EMBL/GenBank/DDBJ whole genome shotgun (WGS) entry which is preliminary data.</text>
</comment>
<feature type="compositionally biased region" description="Acidic residues" evidence="1">
    <location>
        <begin position="326"/>
        <end position="352"/>
    </location>
</feature>